<organism evidence="1 2">
    <name type="scientific">Panagrolaimus sp. JU765</name>
    <dbReference type="NCBI Taxonomy" id="591449"/>
    <lineage>
        <taxon>Eukaryota</taxon>
        <taxon>Metazoa</taxon>
        <taxon>Ecdysozoa</taxon>
        <taxon>Nematoda</taxon>
        <taxon>Chromadorea</taxon>
        <taxon>Rhabditida</taxon>
        <taxon>Tylenchina</taxon>
        <taxon>Panagrolaimomorpha</taxon>
        <taxon>Panagrolaimoidea</taxon>
        <taxon>Panagrolaimidae</taxon>
        <taxon>Panagrolaimus</taxon>
    </lineage>
</organism>
<dbReference type="Proteomes" id="UP000887576">
    <property type="component" value="Unplaced"/>
</dbReference>
<sequence>MGRWKRFSGFRLLSHRSITSDSRKTKHWGLKCLPFRRNFDNLEGYHEDCLFFNILIPSETTNKTDLLVIFSNEQLNVVRILNLMKKEVAVAVVHFRQGLQGFAALNEETGDYGISDIQIALDFIQNNLENFGIDGSVVLASENDGASSLHIAFDDWKQKNNVDREYKLILLNGHKMIHRFEPDPERTRKNTLTILKKIECDLPSDSQALDCSRTKSFTEILRAFLELDFPEEYGAVFRPVQNDAEIKSPTMAIIGIQSTLSADLYKTVDEFQTNYTYADFKTMLARVVSAKKFKNGALIRRLVFHEYVRALGDKKDTYFLWQQGRKVLFDKNFEAPTVLLLPKLKPEENQIFLFKFDVPNPISKCLDAYLPEYLTDFCDQWWKFVLRFTTKGAPTSKNCGNDKPKWPALKTAKRDYFVVMHDDGKIEWDFNFGIRSDAFWNELVPIIENLELAGKRPLPQENDIELVDPLEEEDDQQQYHTLHRDEF</sequence>
<dbReference type="WBParaSite" id="JU765_v2.g3356.t1">
    <property type="protein sequence ID" value="JU765_v2.g3356.t1"/>
    <property type="gene ID" value="JU765_v2.g3356"/>
</dbReference>
<reference evidence="2" key="1">
    <citation type="submission" date="2022-11" db="UniProtKB">
        <authorList>
            <consortium name="WormBaseParasite"/>
        </authorList>
    </citation>
    <scope>IDENTIFICATION</scope>
</reference>
<evidence type="ECO:0000313" key="1">
    <source>
        <dbReference type="Proteomes" id="UP000887576"/>
    </source>
</evidence>
<evidence type="ECO:0000313" key="2">
    <source>
        <dbReference type="WBParaSite" id="JU765_v2.g3356.t1"/>
    </source>
</evidence>
<protein>
    <submittedName>
        <fullName evidence="2">Carboxylesterase type B domain-containing protein</fullName>
    </submittedName>
</protein>
<name>A0AC34R4E6_9BILA</name>
<accession>A0AC34R4E6</accession>
<proteinExistence type="predicted"/>